<organism evidence="3 4">
    <name type="scientific">Eutrema salsugineum</name>
    <name type="common">Saltwater cress</name>
    <name type="synonym">Sisymbrium salsugineum</name>
    <dbReference type="NCBI Taxonomy" id="72664"/>
    <lineage>
        <taxon>Eukaryota</taxon>
        <taxon>Viridiplantae</taxon>
        <taxon>Streptophyta</taxon>
        <taxon>Embryophyta</taxon>
        <taxon>Tracheophyta</taxon>
        <taxon>Spermatophyta</taxon>
        <taxon>Magnoliopsida</taxon>
        <taxon>eudicotyledons</taxon>
        <taxon>Gunneridae</taxon>
        <taxon>Pentapetalae</taxon>
        <taxon>rosids</taxon>
        <taxon>malvids</taxon>
        <taxon>Brassicales</taxon>
        <taxon>Brassicaceae</taxon>
        <taxon>Eutremeae</taxon>
        <taxon>Eutrema</taxon>
    </lineage>
</organism>
<dbReference type="AlphaFoldDB" id="V4KZK5"/>
<proteinExistence type="predicted"/>
<reference evidence="3 4" key="1">
    <citation type="journal article" date="2013" name="Front. Plant Sci.">
        <title>The Reference Genome of the Halophytic Plant Eutrema salsugineum.</title>
        <authorList>
            <person name="Yang R."/>
            <person name="Jarvis D.E."/>
            <person name="Chen H."/>
            <person name="Beilstein M.A."/>
            <person name="Grimwood J."/>
            <person name="Jenkins J."/>
            <person name="Shu S."/>
            <person name="Prochnik S."/>
            <person name="Xin M."/>
            <person name="Ma C."/>
            <person name="Schmutz J."/>
            <person name="Wing R.A."/>
            <person name="Mitchell-Olds T."/>
            <person name="Schumaker K.S."/>
            <person name="Wang X."/>
        </authorList>
    </citation>
    <scope>NUCLEOTIDE SEQUENCE [LARGE SCALE GENOMIC DNA]</scope>
</reference>
<evidence type="ECO:0000256" key="1">
    <source>
        <dbReference type="SAM" id="MobiDB-lite"/>
    </source>
</evidence>
<dbReference type="PANTHER" id="PTHR37184:SF8">
    <property type="entry name" value="CLAVATA3_ESR (CLE)-RELATED PROTEIN 27"/>
    <property type="match status" value="1"/>
</dbReference>
<dbReference type="EMBL" id="KI517748">
    <property type="protein sequence ID" value="ESQ32898.1"/>
    <property type="molecule type" value="Genomic_DNA"/>
</dbReference>
<evidence type="ECO:0000313" key="3">
    <source>
        <dbReference type="EMBL" id="ESQ32898.1"/>
    </source>
</evidence>
<dbReference type="STRING" id="72664.V4KZK5"/>
<keyword evidence="4" id="KW-1185">Reference proteome</keyword>
<accession>V4KZK5</accession>
<evidence type="ECO:0000256" key="2">
    <source>
        <dbReference type="SAM" id="SignalP"/>
    </source>
</evidence>
<dbReference type="OMA" id="THAREWR"/>
<dbReference type="PANTHER" id="PTHR37184">
    <property type="entry name" value="CLAVATA3/ESR (CLE)-RELATED PROTEIN 27"/>
    <property type="match status" value="1"/>
</dbReference>
<evidence type="ECO:0000313" key="4">
    <source>
        <dbReference type="Proteomes" id="UP000030689"/>
    </source>
</evidence>
<dbReference type="OrthoDB" id="1298458at2759"/>
<dbReference type="InterPro" id="IPR040274">
    <property type="entry name" value="CLE27/CLE43"/>
</dbReference>
<keyword evidence="2" id="KW-0732">Signal</keyword>
<feature type="chain" id="PRO_5004722808" evidence="2">
    <location>
        <begin position="34"/>
        <end position="93"/>
    </location>
</feature>
<dbReference type="KEGG" id="eus:EUTSA_v10005195mg"/>
<name>V4KZK5_EUTSA</name>
<protein>
    <submittedName>
        <fullName evidence="3">Uncharacterized protein</fullName>
    </submittedName>
</protein>
<dbReference type="Gramene" id="ESQ32898">
    <property type="protein sequence ID" value="ESQ32898"/>
    <property type="gene ID" value="EUTSA_v10005195mg"/>
</dbReference>
<gene>
    <name evidence="3" type="ORF">EUTSA_v10005195mg</name>
</gene>
<feature type="signal peptide" evidence="2">
    <location>
        <begin position="1"/>
        <end position="33"/>
    </location>
</feature>
<dbReference type="Proteomes" id="UP000030689">
    <property type="component" value="Unassembled WGS sequence"/>
</dbReference>
<sequence length="93" mass="10050">MTHAREWRSSSLLMVILLSSLLHLFCLNSRGGAFRVFPETSTSTVSPGPDNSQGDLMKKYFGAGKFPPVDSLAGKGISDSKRTVPSCPDPLHN</sequence>
<feature type="region of interest" description="Disordered" evidence="1">
    <location>
        <begin position="70"/>
        <end position="93"/>
    </location>
</feature>